<evidence type="ECO:0000256" key="11">
    <source>
        <dbReference type="ARBA" id="ARBA00023004"/>
    </source>
</evidence>
<comment type="cofactor">
    <cofactor evidence="2">
        <name>[4Fe-4S] cluster</name>
        <dbReference type="ChEBI" id="CHEBI:49883"/>
    </cofactor>
</comment>
<dbReference type="GO" id="GO:0051539">
    <property type="term" value="F:4 iron, 4 sulfur cluster binding"/>
    <property type="evidence" value="ECO:0007669"/>
    <property type="project" value="UniProtKB-KW"/>
</dbReference>
<dbReference type="RefSeq" id="WP_013194868.1">
    <property type="nucleotide sequence ID" value="NC_014253.1"/>
</dbReference>
<dbReference type="InterPro" id="IPR025192">
    <property type="entry name" value="Succ_DH/fum_Rdtase_N"/>
</dbReference>
<keyword evidence="7" id="KW-0816">Tricarboxylic acid cycle</keyword>
<dbReference type="Pfam" id="PF13085">
    <property type="entry name" value="Fer2_3"/>
    <property type="match status" value="1"/>
</dbReference>
<keyword evidence="12" id="KW-0411">Iron-sulfur</keyword>
<sequence>MVTLNIKRQEDDKIWYDTFQVDEKPGMNVLEALFEIQEKQDGSLCFRFACRGAVCGSCAMLINKVPRLACKKLVGDVKKEDISSLKSDQILTSPQFSKESNDRILIEPLPNLGVIRDLVVDMEHFYSLVDSVQPWITAEENYDDQHLIEPATQKKLEKYTNCILCAVCHGICPAAARDDKYLSPAGLARAWRFQLDPRDSEKSKLQRYNIVDSLSGVWGCDLVYKCVAVCPKKVPPTKAIKQMRRQISEK</sequence>
<feature type="domain" description="2Fe-2S ferredoxin-type" evidence="15">
    <location>
        <begin position="1"/>
        <end position="88"/>
    </location>
</feature>
<organism evidence="16 17">
    <name type="scientific">Methanohalobium evestigatum (strain ATCC BAA-1072 / DSM 3721 / NBRC 107634 / OCM 161 / Z-7303)</name>
    <dbReference type="NCBI Taxonomy" id="644295"/>
    <lineage>
        <taxon>Archaea</taxon>
        <taxon>Methanobacteriati</taxon>
        <taxon>Methanobacteriota</taxon>
        <taxon>Stenosarchaea group</taxon>
        <taxon>Methanomicrobia</taxon>
        <taxon>Methanosarcinales</taxon>
        <taxon>Methanosarcinaceae</taxon>
        <taxon>Methanohalobium</taxon>
    </lineage>
</organism>
<evidence type="ECO:0000313" key="16">
    <source>
        <dbReference type="EMBL" id="ADI74303.1"/>
    </source>
</evidence>
<evidence type="ECO:0000256" key="1">
    <source>
        <dbReference type="ARBA" id="ARBA00001927"/>
    </source>
</evidence>
<evidence type="ECO:0000256" key="6">
    <source>
        <dbReference type="ARBA" id="ARBA00022485"/>
    </source>
</evidence>
<evidence type="ECO:0000256" key="3">
    <source>
        <dbReference type="ARBA" id="ARBA00005163"/>
    </source>
</evidence>
<evidence type="ECO:0000259" key="15">
    <source>
        <dbReference type="PROSITE" id="PS51085"/>
    </source>
</evidence>
<name>D7E9N1_METEZ</name>
<dbReference type="InterPro" id="IPR036010">
    <property type="entry name" value="2Fe-2S_ferredoxin-like_sf"/>
</dbReference>
<dbReference type="GO" id="GO:0051537">
    <property type="term" value="F:2 iron, 2 sulfur cluster binding"/>
    <property type="evidence" value="ECO:0007669"/>
    <property type="project" value="UniProtKB-KW"/>
</dbReference>
<dbReference type="AlphaFoldDB" id="D7E9N1"/>
<comment type="similarity">
    <text evidence="4">Belongs to the succinate dehydrogenase/fumarate reductase iron-sulfur protein family.</text>
</comment>
<evidence type="ECO:0000256" key="8">
    <source>
        <dbReference type="ARBA" id="ARBA00022714"/>
    </source>
</evidence>
<evidence type="ECO:0000256" key="12">
    <source>
        <dbReference type="ARBA" id="ARBA00023014"/>
    </source>
</evidence>
<dbReference type="PROSITE" id="PS51085">
    <property type="entry name" value="2FE2S_FER_2"/>
    <property type="match status" value="1"/>
</dbReference>
<evidence type="ECO:0000256" key="10">
    <source>
        <dbReference type="ARBA" id="ARBA00023002"/>
    </source>
</evidence>
<dbReference type="PROSITE" id="PS00197">
    <property type="entry name" value="2FE2S_FER_1"/>
    <property type="match status" value="1"/>
</dbReference>
<keyword evidence="17" id="KW-1185">Reference proteome</keyword>
<comment type="pathway">
    <text evidence="3">Carbohydrate metabolism; tricarboxylic acid cycle.</text>
</comment>
<dbReference type="GeneID" id="9347088"/>
<dbReference type="PANTHER" id="PTHR11921">
    <property type="entry name" value="SUCCINATE DEHYDROGENASE IRON-SULFUR PROTEIN"/>
    <property type="match status" value="1"/>
</dbReference>
<dbReference type="InterPro" id="IPR009051">
    <property type="entry name" value="Helical_ferredxn"/>
</dbReference>
<dbReference type="STRING" id="644295.Metev_1449"/>
<comment type="cofactor">
    <cofactor evidence="1">
        <name>[3Fe-4S] cluster</name>
        <dbReference type="ChEBI" id="CHEBI:21137"/>
    </cofactor>
</comment>
<evidence type="ECO:0000313" key="17">
    <source>
        <dbReference type="Proteomes" id="UP000000391"/>
    </source>
</evidence>
<dbReference type="GO" id="GO:0009055">
    <property type="term" value="F:electron transfer activity"/>
    <property type="evidence" value="ECO:0007669"/>
    <property type="project" value="InterPro"/>
</dbReference>
<evidence type="ECO:0000256" key="9">
    <source>
        <dbReference type="ARBA" id="ARBA00022723"/>
    </source>
</evidence>
<dbReference type="GO" id="GO:0008177">
    <property type="term" value="F:succinate dehydrogenase (quinone) activity"/>
    <property type="evidence" value="ECO:0007669"/>
    <property type="project" value="UniProtKB-EC"/>
</dbReference>
<evidence type="ECO:0000256" key="5">
    <source>
        <dbReference type="ARBA" id="ARBA00012792"/>
    </source>
</evidence>
<dbReference type="PROSITE" id="PS00198">
    <property type="entry name" value="4FE4S_FER_1"/>
    <property type="match status" value="1"/>
</dbReference>
<evidence type="ECO:0000256" key="4">
    <source>
        <dbReference type="ARBA" id="ARBA00009433"/>
    </source>
</evidence>
<dbReference type="InterPro" id="IPR017900">
    <property type="entry name" value="4Fe4S_Fe_S_CS"/>
</dbReference>
<dbReference type="SUPFAM" id="SSF46548">
    <property type="entry name" value="alpha-helical ferredoxin"/>
    <property type="match status" value="1"/>
</dbReference>
<protein>
    <recommendedName>
        <fullName evidence="5">succinate dehydrogenase</fullName>
        <ecNumber evidence="5">1.3.5.1</ecNumber>
    </recommendedName>
</protein>
<dbReference type="InterPro" id="IPR004489">
    <property type="entry name" value="Succ_DH/fum_Rdtase_Fe-S"/>
</dbReference>
<dbReference type="PANTHER" id="PTHR11921:SF29">
    <property type="entry name" value="SUCCINATE DEHYDROGENASE [UBIQUINONE] IRON-SULFUR SUBUNIT, MITOCHONDRIAL"/>
    <property type="match status" value="1"/>
</dbReference>
<dbReference type="SUPFAM" id="SSF54292">
    <property type="entry name" value="2Fe-2S ferredoxin-like"/>
    <property type="match status" value="1"/>
</dbReference>
<dbReference type="InterPro" id="IPR006058">
    <property type="entry name" value="2Fe2S_fd_BS"/>
</dbReference>
<dbReference type="InterPro" id="IPR001041">
    <property type="entry name" value="2Fe-2S_ferredoxin-type"/>
</dbReference>
<reference evidence="16 17" key="1">
    <citation type="submission" date="2010-06" db="EMBL/GenBank/DDBJ databases">
        <title>Complete sequence chromosome of Methanohalobium evestigatum Z-7303.</title>
        <authorList>
            <consortium name="US DOE Joint Genome Institute"/>
            <person name="Lucas S."/>
            <person name="Copeland A."/>
            <person name="Lapidus A."/>
            <person name="Cheng J.-F."/>
            <person name="Bruce D."/>
            <person name="Goodwin L."/>
            <person name="Pitluck S."/>
            <person name="Saunders E."/>
            <person name="Detter J.C."/>
            <person name="Han C."/>
            <person name="Tapia R."/>
            <person name="Land M."/>
            <person name="Hauser L."/>
            <person name="Kyrpides N."/>
            <person name="Mikhailova N."/>
            <person name="Sieprawska-Lupa M."/>
            <person name="Whitman W.B."/>
            <person name="Anderson I."/>
            <person name="Woyke T."/>
        </authorList>
    </citation>
    <scope>NUCLEOTIDE SEQUENCE [LARGE SCALE GENOMIC DNA]</scope>
    <source>
        <strain evidence="17">ATCC BAA-1072 / DSM 3721 / NBRC 107634 / OCM 161 / Z-7303</strain>
    </source>
</reference>
<gene>
    <name evidence="16" type="ordered locus">Metev_1449</name>
</gene>
<dbReference type="InterPro" id="IPR017896">
    <property type="entry name" value="4Fe4S_Fe-S-bd"/>
</dbReference>
<comment type="cofactor">
    <cofactor evidence="14">
        <name>[2Fe-2S] cluster</name>
        <dbReference type="ChEBI" id="CHEBI:190135"/>
    </cofactor>
</comment>
<dbReference type="Gene3D" id="3.10.20.30">
    <property type="match status" value="1"/>
</dbReference>
<accession>D7E9N1</accession>
<dbReference type="EC" id="1.3.5.1" evidence="5"/>
<keyword evidence="13" id="KW-0003">3Fe-4S</keyword>
<dbReference type="InterPro" id="IPR050573">
    <property type="entry name" value="SDH/FRD_Iron-Sulfur"/>
</dbReference>
<dbReference type="GO" id="GO:0006099">
    <property type="term" value="P:tricarboxylic acid cycle"/>
    <property type="evidence" value="ECO:0007669"/>
    <property type="project" value="UniProtKB-KW"/>
</dbReference>
<dbReference type="GO" id="GO:0051538">
    <property type="term" value="F:3 iron, 4 sulfur cluster binding"/>
    <property type="evidence" value="ECO:0007669"/>
    <property type="project" value="UniProtKB-KW"/>
</dbReference>
<proteinExistence type="inferred from homology"/>
<keyword evidence="6" id="KW-0004">4Fe-4S</keyword>
<dbReference type="HOGENOM" id="CLU_044838_3_1_2"/>
<dbReference type="InterPro" id="IPR012675">
    <property type="entry name" value="Beta-grasp_dom_sf"/>
</dbReference>
<dbReference type="GO" id="GO:0022904">
    <property type="term" value="P:respiratory electron transport chain"/>
    <property type="evidence" value="ECO:0007669"/>
    <property type="project" value="TreeGrafter"/>
</dbReference>
<dbReference type="Gene3D" id="1.10.1060.10">
    <property type="entry name" value="Alpha-helical ferredoxin"/>
    <property type="match status" value="1"/>
</dbReference>
<evidence type="ECO:0000256" key="14">
    <source>
        <dbReference type="ARBA" id="ARBA00034078"/>
    </source>
</evidence>
<dbReference type="Pfam" id="PF13183">
    <property type="entry name" value="Fer4_8"/>
    <property type="match status" value="1"/>
</dbReference>
<keyword evidence="8" id="KW-0001">2Fe-2S</keyword>
<dbReference type="KEGG" id="mev:Metev_1449"/>
<evidence type="ECO:0000256" key="13">
    <source>
        <dbReference type="ARBA" id="ARBA00023291"/>
    </source>
</evidence>
<dbReference type="Proteomes" id="UP000000391">
    <property type="component" value="Chromosome"/>
</dbReference>
<dbReference type="NCBIfam" id="TIGR00384">
    <property type="entry name" value="dhsB"/>
    <property type="match status" value="1"/>
</dbReference>
<evidence type="ECO:0000256" key="7">
    <source>
        <dbReference type="ARBA" id="ARBA00022532"/>
    </source>
</evidence>
<dbReference type="CDD" id="cd00207">
    <property type="entry name" value="fer2"/>
    <property type="match status" value="1"/>
</dbReference>
<keyword evidence="11" id="KW-0408">Iron</keyword>
<dbReference type="FunFam" id="1.10.1060.10:FF:000003">
    <property type="entry name" value="Succinate dehydrogenase iron-sulfur subunit"/>
    <property type="match status" value="1"/>
</dbReference>
<dbReference type="GO" id="GO:0046872">
    <property type="term" value="F:metal ion binding"/>
    <property type="evidence" value="ECO:0007669"/>
    <property type="project" value="UniProtKB-KW"/>
</dbReference>
<evidence type="ECO:0000256" key="2">
    <source>
        <dbReference type="ARBA" id="ARBA00001966"/>
    </source>
</evidence>
<dbReference type="OrthoDB" id="144910at2157"/>
<keyword evidence="9" id="KW-0479">Metal-binding</keyword>
<keyword evidence="10" id="KW-0560">Oxidoreductase</keyword>
<dbReference type="EMBL" id="CP002069">
    <property type="protein sequence ID" value="ADI74303.1"/>
    <property type="molecule type" value="Genomic_DNA"/>
</dbReference>